<dbReference type="Proteomes" id="UP000034054">
    <property type="component" value="Unassembled WGS sequence"/>
</dbReference>
<protein>
    <submittedName>
        <fullName evidence="2">Uncharacterized protein</fullName>
    </submittedName>
</protein>
<keyword evidence="1" id="KW-0472">Membrane</keyword>
<organism evidence="2 3">
    <name type="scientific">Candidatus Uhrbacteria bacterium GW2011_GWA2_52_8d</name>
    <dbReference type="NCBI Taxonomy" id="1618979"/>
    <lineage>
        <taxon>Bacteria</taxon>
        <taxon>Candidatus Uhriibacteriota</taxon>
    </lineage>
</organism>
<feature type="transmembrane region" description="Helical" evidence="1">
    <location>
        <begin position="7"/>
        <end position="32"/>
    </location>
</feature>
<sequence length="88" mass="9587">MSPFIRIPLGLAIMVVGFLMVKKTDVVLTWFGQVPFAEQKFGPGGSRFFYKLLGILITFIGIFVATNVISGILQDLAGLLTHTTDPNS</sequence>
<evidence type="ECO:0000256" key="1">
    <source>
        <dbReference type="SAM" id="Phobius"/>
    </source>
</evidence>
<keyword evidence="1" id="KW-1133">Transmembrane helix</keyword>
<dbReference type="AlphaFoldDB" id="A0A0G1XK00"/>
<gene>
    <name evidence="2" type="ORF">UY76_C0055G0006</name>
</gene>
<dbReference type="EMBL" id="LCRH01000055">
    <property type="protein sequence ID" value="KKW31583.1"/>
    <property type="molecule type" value="Genomic_DNA"/>
</dbReference>
<feature type="transmembrane region" description="Helical" evidence="1">
    <location>
        <begin position="52"/>
        <end position="73"/>
    </location>
</feature>
<name>A0A0G1XK00_9BACT</name>
<keyword evidence="1" id="KW-0812">Transmembrane</keyword>
<evidence type="ECO:0000313" key="3">
    <source>
        <dbReference type="Proteomes" id="UP000034054"/>
    </source>
</evidence>
<reference evidence="2 3" key="1">
    <citation type="journal article" date="2015" name="Nature">
        <title>rRNA introns, odd ribosomes, and small enigmatic genomes across a large radiation of phyla.</title>
        <authorList>
            <person name="Brown C.T."/>
            <person name="Hug L.A."/>
            <person name="Thomas B.C."/>
            <person name="Sharon I."/>
            <person name="Castelle C.J."/>
            <person name="Singh A."/>
            <person name="Wilkins M.J."/>
            <person name="Williams K.H."/>
            <person name="Banfield J.F."/>
        </authorList>
    </citation>
    <scope>NUCLEOTIDE SEQUENCE [LARGE SCALE GENOMIC DNA]</scope>
</reference>
<evidence type="ECO:0000313" key="2">
    <source>
        <dbReference type="EMBL" id="KKW31583.1"/>
    </source>
</evidence>
<accession>A0A0G1XK00</accession>
<comment type="caution">
    <text evidence="2">The sequence shown here is derived from an EMBL/GenBank/DDBJ whole genome shotgun (WGS) entry which is preliminary data.</text>
</comment>
<proteinExistence type="predicted"/>